<organism evidence="10 11">
    <name type="scientific">Phoenix dactylifera</name>
    <name type="common">Date palm</name>
    <dbReference type="NCBI Taxonomy" id="42345"/>
    <lineage>
        <taxon>Eukaryota</taxon>
        <taxon>Viridiplantae</taxon>
        <taxon>Streptophyta</taxon>
        <taxon>Embryophyta</taxon>
        <taxon>Tracheophyta</taxon>
        <taxon>Spermatophyta</taxon>
        <taxon>Magnoliopsida</taxon>
        <taxon>Liliopsida</taxon>
        <taxon>Arecaceae</taxon>
        <taxon>Coryphoideae</taxon>
        <taxon>Phoeniceae</taxon>
        <taxon>Phoenix</taxon>
    </lineage>
</organism>
<evidence type="ECO:0000256" key="7">
    <source>
        <dbReference type="PROSITE-ProRule" id="PRU00322"/>
    </source>
</evidence>
<dbReference type="KEGG" id="pda:103706355"/>
<evidence type="ECO:0000259" key="9">
    <source>
        <dbReference type="PROSITE" id="PS50199"/>
    </source>
</evidence>
<evidence type="ECO:0000256" key="8">
    <source>
        <dbReference type="SAM" id="MobiDB-lite"/>
    </source>
</evidence>
<dbReference type="AlphaFoldDB" id="A0A8B7BZM6"/>
<dbReference type="InterPro" id="IPR034870">
    <property type="entry name" value="TET_fam"/>
</dbReference>
<evidence type="ECO:0000313" key="11">
    <source>
        <dbReference type="RefSeq" id="XP_008788643.1"/>
    </source>
</evidence>
<dbReference type="RefSeq" id="XP_008788643.1">
    <property type="nucleotide sequence ID" value="XM_008790421.3"/>
</dbReference>
<keyword evidence="2" id="KW-0479">Metal-binding</keyword>
<dbReference type="Pfam" id="PF00641">
    <property type="entry name" value="Zn_ribbon_RanBP"/>
    <property type="match status" value="3"/>
</dbReference>
<sequence length="417" mass="45863">MRAPLLPHCHRSPSPLHSRTSKTKRSSAVAAAAGMGGGSGREGDWECGGCRNRNYAFRSLCNRCKQPRLLVDTKTPADSKWLPRIGDWICTGCSNNNYASREKCKKCSQSKEEGALPAVAMPGVSLPTYAQCFAGVQELHQSKINFGITRNPVIHSFPPSSDWSYGGPDIYGLQSAPSWSLNGSSGSEYSYPSNRKQLPVVPKGWRDGDWICNCGFHNYSSRTQCKKCNAPVLSGVTSSAPSSAVSALRTKRLASEELVTDWDNKRLNAGDIDSHFLTSEQQHSYQGFKQPVASSYDQTLGMYAKYSSLLTPSMEVNAQSAQRAVPTLLGKGYHEIALTGWICITAATRSLVVSYILKLVDFVWNILAILENFMKAKQWREGDWMCSKCNNHNFSSRSYCNRCKTQKEVAVHSGGVG</sequence>
<dbReference type="GeneID" id="103706355"/>
<evidence type="ECO:0000256" key="1">
    <source>
        <dbReference type="ARBA" id="ARBA00004123"/>
    </source>
</evidence>
<dbReference type="InterPro" id="IPR001876">
    <property type="entry name" value="Znf_RanBP2"/>
</dbReference>
<feature type="domain" description="RanBP2-type" evidence="9">
    <location>
        <begin position="84"/>
        <end position="113"/>
    </location>
</feature>
<name>A0A8B7BZM6_PHODC</name>
<dbReference type="Proteomes" id="UP000228380">
    <property type="component" value="Unplaced"/>
</dbReference>
<evidence type="ECO:0000256" key="3">
    <source>
        <dbReference type="ARBA" id="ARBA00022771"/>
    </source>
</evidence>
<evidence type="ECO:0000313" key="10">
    <source>
        <dbReference type="Proteomes" id="UP000228380"/>
    </source>
</evidence>
<dbReference type="PROSITE" id="PS50199">
    <property type="entry name" value="ZF_RANBP2_2"/>
    <property type="match status" value="4"/>
</dbReference>
<dbReference type="GO" id="GO:0008270">
    <property type="term" value="F:zinc ion binding"/>
    <property type="evidence" value="ECO:0007669"/>
    <property type="project" value="UniProtKB-KW"/>
</dbReference>
<evidence type="ECO:0000256" key="5">
    <source>
        <dbReference type="ARBA" id="ARBA00022884"/>
    </source>
</evidence>
<evidence type="ECO:0000256" key="6">
    <source>
        <dbReference type="ARBA" id="ARBA00023242"/>
    </source>
</evidence>
<dbReference type="OrthoDB" id="1878647at2759"/>
<dbReference type="Gene3D" id="4.10.1060.10">
    <property type="entry name" value="Zinc finger, RanBP2-type"/>
    <property type="match status" value="4"/>
</dbReference>
<evidence type="ECO:0000256" key="2">
    <source>
        <dbReference type="ARBA" id="ARBA00022723"/>
    </source>
</evidence>
<gene>
    <name evidence="11" type="primary">LOC103706355</name>
</gene>
<dbReference type="GO" id="GO:0006355">
    <property type="term" value="P:regulation of DNA-templated transcription"/>
    <property type="evidence" value="ECO:0007669"/>
    <property type="project" value="InterPro"/>
</dbReference>
<feature type="domain" description="RanBP2-type" evidence="9">
    <location>
        <begin position="41"/>
        <end position="70"/>
    </location>
</feature>
<comment type="subcellular location">
    <subcellularLocation>
        <location evidence="1">Nucleus</location>
    </subcellularLocation>
</comment>
<dbReference type="InterPro" id="IPR036443">
    <property type="entry name" value="Znf_RanBP2_sf"/>
</dbReference>
<keyword evidence="5" id="KW-0694">RNA-binding</keyword>
<dbReference type="PANTHER" id="PTHR23238">
    <property type="entry name" value="RNA BINDING PROTEIN"/>
    <property type="match status" value="1"/>
</dbReference>
<dbReference type="GO" id="GO:0005634">
    <property type="term" value="C:nucleus"/>
    <property type="evidence" value="ECO:0007669"/>
    <property type="project" value="UniProtKB-SubCell"/>
</dbReference>
<dbReference type="PROSITE" id="PS01358">
    <property type="entry name" value="ZF_RANBP2_1"/>
    <property type="match status" value="3"/>
</dbReference>
<keyword evidence="3 7" id="KW-0863">Zinc-finger</keyword>
<keyword evidence="6" id="KW-0539">Nucleus</keyword>
<feature type="domain" description="RanBP2-type" evidence="9">
    <location>
        <begin position="206"/>
        <end position="234"/>
    </location>
</feature>
<dbReference type="GO" id="GO:0003723">
    <property type="term" value="F:RNA binding"/>
    <property type="evidence" value="ECO:0007669"/>
    <property type="project" value="UniProtKB-KW"/>
</dbReference>
<accession>A0A8B7BZM6</accession>
<keyword evidence="4" id="KW-0862">Zinc</keyword>
<dbReference type="SUPFAM" id="SSF90209">
    <property type="entry name" value="Ran binding protein zinc finger-like"/>
    <property type="match status" value="4"/>
</dbReference>
<protein>
    <submittedName>
        <fullName evidence="11">Uncharacterized protein LOC103706355 isoform X1</fullName>
    </submittedName>
</protein>
<evidence type="ECO:0000256" key="4">
    <source>
        <dbReference type="ARBA" id="ARBA00022833"/>
    </source>
</evidence>
<dbReference type="FunFam" id="4.10.1060.10:FF:000013">
    <property type="entry name" value="Zinc finger, RanBP2-type protein"/>
    <property type="match status" value="1"/>
</dbReference>
<dbReference type="SMART" id="SM00547">
    <property type="entry name" value="ZnF_RBZ"/>
    <property type="match status" value="4"/>
</dbReference>
<feature type="region of interest" description="Disordered" evidence="8">
    <location>
        <begin position="1"/>
        <end position="43"/>
    </location>
</feature>
<feature type="domain" description="RanBP2-type" evidence="9">
    <location>
        <begin position="380"/>
        <end position="409"/>
    </location>
</feature>
<keyword evidence="10" id="KW-1185">Reference proteome</keyword>
<proteinExistence type="predicted"/>
<reference evidence="11" key="1">
    <citation type="submission" date="2025-08" db="UniProtKB">
        <authorList>
            <consortium name="RefSeq"/>
        </authorList>
    </citation>
    <scope>IDENTIFICATION</scope>
    <source>
        <tissue evidence="11">Young leaves</tissue>
    </source>
</reference>